<keyword evidence="2" id="KW-1185">Reference proteome</keyword>
<proteinExistence type="predicted"/>
<name>A0ACB7U4X7_DIOAL</name>
<protein>
    <submittedName>
        <fullName evidence="1">Uncharacterized protein</fullName>
    </submittedName>
</protein>
<organism evidence="1 2">
    <name type="scientific">Dioscorea alata</name>
    <name type="common">Purple yam</name>
    <dbReference type="NCBI Taxonomy" id="55571"/>
    <lineage>
        <taxon>Eukaryota</taxon>
        <taxon>Viridiplantae</taxon>
        <taxon>Streptophyta</taxon>
        <taxon>Embryophyta</taxon>
        <taxon>Tracheophyta</taxon>
        <taxon>Spermatophyta</taxon>
        <taxon>Magnoliopsida</taxon>
        <taxon>Liliopsida</taxon>
        <taxon>Dioscoreales</taxon>
        <taxon>Dioscoreaceae</taxon>
        <taxon>Dioscorea</taxon>
    </lineage>
</organism>
<dbReference type="Proteomes" id="UP000827976">
    <property type="component" value="Chromosome 18"/>
</dbReference>
<reference evidence="2" key="1">
    <citation type="journal article" date="2022" name="Nat. Commun.">
        <title>Chromosome evolution and the genetic basis of agronomically important traits in greater yam.</title>
        <authorList>
            <person name="Bredeson J.V."/>
            <person name="Lyons J.B."/>
            <person name="Oniyinde I.O."/>
            <person name="Okereke N.R."/>
            <person name="Kolade O."/>
            <person name="Nnabue I."/>
            <person name="Nwadili C.O."/>
            <person name="Hribova E."/>
            <person name="Parker M."/>
            <person name="Nwogha J."/>
            <person name="Shu S."/>
            <person name="Carlson J."/>
            <person name="Kariba R."/>
            <person name="Muthemba S."/>
            <person name="Knop K."/>
            <person name="Barton G.J."/>
            <person name="Sherwood A.V."/>
            <person name="Lopez-Montes A."/>
            <person name="Asiedu R."/>
            <person name="Jamnadass R."/>
            <person name="Muchugi A."/>
            <person name="Goodstein D."/>
            <person name="Egesi C.N."/>
            <person name="Featherston J."/>
            <person name="Asfaw A."/>
            <person name="Simpson G.G."/>
            <person name="Dolezel J."/>
            <person name="Hendre P.S."/>
            <person name="Van Deynze A."/>
            <person name="Kumar P.L."/>
            <person name="Obidiegwu J.E."/>
            <person name="Bhattacharjee R."/>
            <person name="Rokhsar D.S."/>
        </authorList>
    </citation>
    <scope>NUCLEOTIDE SEQUENCE [LARGE SCALE GENOMIC DNA]</scope>
    <source>
        <strain evidence="2">cv. TDa95/00328</strain>
    </source>
</reference>
<evidence type="ECO:0000313" key="1">
    <source>
        <dbReference type="EMBL" id="KAH7655332.1"/>
    </source>
</evidence>
<gene>
    <name evidence="1" type="ORF">IHE45_18G003400</name>
</gene>
<dbReference type="EMBL" id="CM037028">
    <property type="protein sequence ID" value="KAH7655332.1"/>
    <property type="molecule type" value="Genomic_DNA"/>
</dbReference>
<comment type="caution">
    <text evidence="1">The sequence shown here is derived from an EMBL/GenBank/DDBJ whole genome shotgun (WGS) entry which is preliminary data.</text>
</comment>
<accession>A0ACB7U4X7</accession>
<evidence type="ECO:0000313" key="2">
    <source>
        <dbReference type="Proteomes" id="UP000827976"/>
    </source>
</evidence>
<sequence>MALDLLGIRNGLKFEHIEGPSVLLKGIPIIACDCTYSSFLQFSSPLSN</sequence>